<dbReference type="Proteomes" id="UP000245390">
    <property type="component" value="Unassembled WGS sequence"/>
</dbReference>
<evidence type="ECO:0000256" key="1">
    <source>
        <dbReference type="ARBA" id="ARBA00007198"/>
    </source>
</evidence>
<name>A0A316GGP0_9RHOB</name>
<dbReference type="PROSITE" id="PS51353">
    <property type="entry name" value="ARSC"/>
    <property type="match status" value="1"/>
</dbReference>
<proteinExistence type="inferred from homology"/>
<dbReference type="InterPro" id="IPR036249">
    <property type="entry name" value="Thioredoxin-like_sf"/>
</dbReference>
<evidence type="ECO:0000256" key="2">
    <source>
        <dbReference type="PROSITE-ProRule" id="PRU01282"/>
    </source>
</evidence>
<dbReference type="RefSeq" id="WP_109757433.1">
    <property type="nucleotide sequence ID" value="NZ_CP034588.1"/>
</dbReference>
<dbReference type="PANTHER" id="PTHR30041:SF8">
    <property type="entry name" value="PROTEIN YFFB"/>
    <property type="match status" value="1"/>
</dbReference>
<comment type="similarity">
    <text evidence="1 2">Belongs to the ArsC family.</text>
</comment>
<dbReference type="Gene3D" id="3.40.30.10">
    <property type="entry name" value="Glutaredoxin"/>
    <property type="match status" value="1"/>
</dbReference>
<protein>
    <submittedName>
        <fullName evidence="3">Arsenate reductase-like glutaredoxin family protein</fullName>
    </submittedName>
</protein>
<dbReference type="PANTHER" id="PTHR30041">
    <property type="entry name" value="ARSENATE REDUCTASE"/>
    <property type="match status" value="1"/>
</dbReference>
<reference evidence="3 4" key="1">
    <citation type="submission" date="2018-05" db="EMBL/GenBank/DDBJ databases">
        <title>Genomic Encyclopedia of Type Strains, Phase IV (KMG-IV): sequencing the most valuable type-strain genomes for metagenomic binning, comparative biology and taxonomic classification.</title>
        <authorList>
            <person name="Goeker M."/>
        </authorList>
    </citation>
    <scope>NUCLEOTIDE SEQUENCE [LARGE SCALE GENOMIC DNA]</scope>
    <source>
        <strain evidence="3 4">DSM 103371</strain>
    </source>
</reference>
<dbReference type="KEGG" id="salo:EF888_03270"/>
<dbReference type="OrthoDB" id="9803749at2"/>
<evidence type="ECO:0000313" key="3">
    <source>
        <dbReference type="EMBL" id="PWK58550.1"/>
    </source>
</evidence>
<comment type="caution">
    <text evidence="3">The sequence shown here is derived from an EMBL/GenBank/DDBJ whole genome shotgun (WGS) entry which is preliminary data.</text>
</comment>
<dbReference type="Pfam" id="PF03960">
    <property type="entry name" value="ArsC"/>
    <property type="match status" value="1"/>
</dbReference>
<dbReference type="SUPFAM" id="SSF52833">
    <property type="entry name" value="Thioredoxin-like"/>
    <property type="match status" value="1"/>
</dbReference>
<sequence>MVDIFGLRTCDTCRAADKALRAAGLDVTFRDVREAPLSGAEIAALHQAFGDDLVNRRSTSWRGLSEAERAGEPQALLAAHPTLMKRPVIRRGDVLTLGWDAAARAPHLG</sequence>
<organism evidence="3 4">
    <name type="scientific">Silicimonas algicola</name>
    <dbReference type="NCBI Taxonomy" id="1826607"/>
    <lineage>
        <taxon>Bacteria</taxon>
        <taxon>Pseudomonadati</taxon>
        <taxon>Pseudomonadota</taxon>
        <taxon>Alphaproteobacteria</taxon>
        <taxon>Rhodobacterales</taxon>
        <taxon>Paracoccaceae</taxon>
    </lineage>
</organism>
<dbReference type="AlphaFoldDB" id="A0A316GGP0"/>
<gene>
    <name evidence="3" type="ORF">C8D95_101364</name>
</gene>
<dbReference type="EMBL" id="QGGV01000001">
    <property type="protein sequence ID" value="PWK58550.1"/>
    <property type="molecule type" value="Genomic_DNA"/>
</dbReference>
<keyword evidence="4" id="KW-1185">Reference proteome</keyword>
<accession>A0A316GGP0</accession>
<evidence type="ECO:0000313" key="4">
    <source>
        <dbReference type="Proteomes" id="UP000245390"/>
    </source>
</evidence>
<dbReference type="InterPro" id="IPR006660">
    <property type="entry name" value="Arsenate_reductase-like"/>
</dbReference>